<name>A0A4R6MAU9_9GAMM</name>
<evidence type="ECO:0000313" key="2">
    <source>
        <dbReference type="Proteomes" id="UP000294656"/>
    </source>
</evidence>
<keyword evidence="2" id="KW-1185">Reference proteome</keyword>
<dbReference type="AlphaFoldDB" id="A0A4R6MAU9"/>
<reference evidence="1 2" key="1">
    <citation type="submission" date="2019-03" db="EMBL/GenBank/DDBJ databases">
        <title>Genomic Encyclopedia of Type Strains, Phase III (KMG-III): the genomes of soil and plant-associated and newly described type strains.</title>
        <authorList>
            <person name="Whitman W."/>
        </authorList>
    </citation>
    <scope>NUCLEOTIDE SEQUENCE [LARGE SCALE GENOMIC DNA]</scope>
    <source>
        <strain evidence="1 2">CECT 7378</strain>
    </source>
</reference>
<organism evidence="1 2">
    <name type="scientific">Marinomonas balearica</name>
    <dbReference type="NCBI Taxonomy" id="491947"/>
    <lineage>
        <taxon>Bacteria</taxon>
        <taxon>Pseudomonadati</taxon>
        <taxon>Pseudomonadota</taxon>
        <taxon>Gammaproteobacteria</taxon>
        <taxon>Oceanospirillales</taxon>
        <taxon>Oceanospirillaceae</taxon>
        <taxon>Marinomonas</taxon>
    </lineage>
</organism>
<dbReference type="OrthoDB" id="6106780at2"/>
<comment type="caution">
    <text evidence="1">The sequence shown here is derived from an EMBL/GenBank/DDBJ whole genome shotgun (WGS) entry which is preliminary data.</text>
</comment>
<dbReference type="EMBL" id="SNXC01000010">
    <property type="protein sequence ID" value="TDO98688.1"/>
    <property type="molecule type" value="Genomic_DNA"/>
</dbReference>
<proteinExistence type="predicted"/>
<protein>
    <submittedName>
        <fullName evidence="1">Uncharacterized protein</fullName>
    </submittedName>
</protein>
<dbReference type="Proteomes" id="UP000294656">
    <property type="component" value="Unassembled WGS sequence"/>
</dbReference>
<accession>A0A4R6MAU9</accession>
<gene>
    <name evidence="1" type="ORF">DFP79_1100</name>
</gene>
<dbReference type="RefSeq" id="WP_133502920.1">
    <property type="nucleotide sequence ID" value="NZ_SNXC01000010.1"/>
</dbReference>
<sequence length="74" mass="8441">MLIIGLLNHVVTCFQKYQTRKQLNALSALQCRDIAIDCAAQKQELAKANVIFLLKEVFVGVSDSIQQPYKTRRF</sequence>
<evidence type="ECO:0000313" key="1">
    <source>
        <dbReference type="EMBL" id="TDO98688.1"/>
    </source>
</evidence>